<dbReference type="Proteomes" id="UP000177987">
    <property type="component" value="Unassembled WGS sequence"/>
</dbReference>
<dbReference type="STRING" id="1802727.A2937_01820"/>
<evidence type="ECO:0000313" key="2">
    <source>
        <dbReference type="Proteomes" id="UP000177987"/>
    </source>
</evidence>
<dbReference type="InterPro" id="IPR055360">
    <property type="entry name" value="bAvd"/>
</dbReference>
<evidence type="ECO:0000313" key="1">
    <source>
        <dbReference type="EMBL" id="OHA83789.1"/>
    </source>
</evidence>
<gene>
    <name evidence="1" type="ORF">A2937_01820</name>
</gene>
<dbReference type="Gene3D" id="1.20.1440.60">
    <property type="entry name" value="23S rRNA-intervening sequence"/>
    <property type="match status" value="1"/>
</dbReference>
<reference evidence="1 2" key="1">
    <citation type="journal article" date="2016" name="Nat. Commun.">
        <title>Thousands of microbial genomes shed light on interconnected biogeochemical processes in an aquifer system.</title>
        <authorList>
            <person name="Anantharaman K."/>
            <person name="Brown C.T."/>
            <person name="Hug L.A."/>
            <person name="Sharon I."/>
            <person name="Castelle C.J."/>
            <person name="Probst A.J."/>
            <person name="Thomas B.C."/>
            <person name="Singh A."/>
            <person name="Wilkins M.J."/>
            <person name="Karaoz U."/>
            <person name="Brodie E.L."/>
            <person name="Williams K.H."/>
            <person name="Hubbard S.S."/>
            <person name="Banfield J.F."/>
        </authorList>
    </citation>
    <scope>NUCLEOTIDE SEQUENCE [LARGE SCALE GENOMIC DNA]</scope>
</reference>
<comment type="caution">
    <text evidence="1">The sequence shown here is derived from an EMBL/GenBank/DDBJ whole genome shotgun (WGS) entry which is preliminary data.</text>
</comment>
<dbReference type="AlphaFoldDB" id="A0A1G2SGJ7"/>
<name>A0A1G2SGJ7_9BACT</name>
<proteinExistence type="predicted"/>
<accession>A0A1G2SGJ7</accession>
<evidence type="ECO:0008006" key="3">
    <source>
        <dbReference type="Google" id="ProtNLM"/>
    </source>
</evidence>
<dbReference type="EMBL" id="MHUW01000013">
    <property type="protein sequence ID" value="OHA83789.1"/>
    <property type="molecule type" value="Genomic_DNA"/>
</dbReference>
<dbReference type="InterPro" id="IPR036583">
    <property type="entry name" value="23S_rRNA_IVS_sf"/>
</dbReference>
<sequence length="83" mass="9463">MCYISSALFVKKEHKTVHIQKAIQLLDTVKLLLRVANKVDALDAKKFIALSEKLFEVGRMLGGWHNQILAQTEKENSRAKARE</sequence>
<organism evidence="1 2">
    <name type="scientific">Candidatus Yonathbacteria bacterium RIFCSPLOWO2_01_FULL_47_33b</name>
    <dbReference type="NCBI Taxonomy" id="1802727"/>
    <lineage>
        <taxon>Bacteria</taxon>
        <taxon>Candidatus Yonathiibacteriota</taxon>
    </lineage>
</organism>
<dbReference type="CDD" id="cd16376">
    <property type="entry name" value="Avd_like"/>
    <property type="match status" value="1"/>
</dbReference>
<protein>
    <recommendedName>
        <fullName evidence="3">Four helix bundle protein</fullName>
    </recommendedName>
</protein>